<evidence type="ECO:0000313" key="1">
    <source>
        <dbReference type="EMBL" id="EEI91740.1"/>
    </source>
</evidence>
<dbReference type="HOGENOM" id="CLU_3222221_0_0_10"/>
<comment type="caution">
    <text evidence="1">The sequence shown here is derived from an EMBL/GenBank/DDBJ whole genome shotgun (WGS) entry which is preliminary data.</text>
</comment>
<sequence>MTYISMKSFQHIHVPKVKAYFFRKCVFFDNYKESSQIFAVAVVL</sequence>
<name>C2FZD1_SPHSI</name>
<organism evidence="1 2">
    <name type="scientific">Sphingobacterium spiritivorum ATCC 33300</name>
    <dbReference type="NCBI Taxonomy" id="525372"/>
    <lineage>
        <taxon>Bacteria</taxon>
        <taxon>Pseudomonadati</taxon>
        <taxon>Bacteroidota</taxon>
        <taxon>Sphingobacteriia</taxon>
        <taxon>Sphingobacteriales</taxon>
        <taxon>Sphingobacteriaceae</taxon>
        <taxon>Sphingobacterium</taxon>
    </lineage>
</organism>
<accession>C2FZD1</accession>
<proteinExistence type="predicted"/>
<evidence type="ECO:0000313" key="2">
    <source>
        <dbReference type="Proteomes" id="UP000006241"/>
    </source>
</evidence>
<gene>
    <name evidence="1" type="ORF">HMPREF0765_2687</name>
</gene>
<dbReference type="EMBL" id="ACHB01000067">
    <property type="protein sequence ID" value="EEI91740.1"/>
    <property type="molecule type" value="Genomic_DNA"/>
</dbReference>
<dbReference type="AlphaFoldDB" id="C2FZD1"/>
<dbReference type="Proteomes" id="UP000006241">
    <property type="component" value="Unassembled WGS sequence"/>
</dbReference>
<reference evidence="1 2" key="1">
    <citation type="submission" date="2009-01" db="EMBL/GenBank/DDBJ databases">
        <authorList>
            <person name="Qin X."/>
            <person name="Bachman B."/>
            <person name="Battles P."/>
            <person name="Bell A."/>
            <person name="Bess C."/>
            <person name="Bickham C."/>
            <person name="Chaboub L."/>
            <person name="Chen D."/>
            <person name="Coyle M."/>
            <person name="Deiros D.R."/>
            <person name="Dinh H."/>
            <person name="Forbes L."/>
            <person name="Fowler G."/>
            <person name="Francisco L."/>
            <person name="Fu Q."/>
            <person name="Gubbala S."/>
            <person name="Hale W."/>
            <person name="Han Y."/>
            <person name="Hemphill L."/>
            <person name="Highlander S.K."/>
            <person name="Hirani K."/>
            <person name="Hogues M."/>
            <person name="Jackson L."/>
            <person name="Jakkamsetti A."/>
            <person name="Javaid M."/>
            <person name="Jiang H."/>
            <person name="Korchina V."/>
            <person name="Kovar C."/>
            <person name="Lara F."/>
            <person name="Lee S."/>
            <person name="Mata R."/>
            <person name="Mathew T."/>
            <person name="Moen C."/>
            <person name="Morales K."/>
            <person name="Munidasa M."/>
            <person name="Nazareth L."/>
            <person name="Ngo R."/>
            <person name="Nguyen L."/>
            <person name="Okwuonu G."/>
            <person name="Ongeri F."/>
            <person name="Patil S."/>
            <person name="Petrosino J."/>
            <person name="Pham C."/>
            <person name="Pham P."/>
            <person name="Pu L.-L."/>
            <person name="Puazo M."/>
            <person name="Raj R."/>
            <person name="Reid J."/>
            <person name="Rouhana J."/>
            <person name="Saada N."/>
            <person name="Shang Y."/>
            <person name="Simmons D."/>
            <person name="Thornton R."/>
            <person name="Warren J."/>
            <person name="Weissenberger G."/>
            <person name="Zhang J."/>
            <person name="Zhang L."/>
            <person name="Zhou C."/>
            <person name="Zhu D."/>
            <person name="Muzny D."/>
            <person name="Worley K."/>
            <person name="Gibbs R."/>
        </authorList>
    </citation>
    <scope>NUCLEOTIDE SEQUENCE [LARGE SCALE GENOMIC DNA]</scope>
    <source>
        <strain evidence="1 2">ATCC 33300</strain>
    </source>
</reference>
<protein>
    <submittedName>
        <fullName evidence="1">Uncharacterized protein</fullName>
    </submittedName>
</protein>